<organism evidence="2 3">
    <name type="scientific">Marinobacter zhanjiangensis</name>
    <dbReference type="NCBI Taxonomy" id="578215"/>
    <lineage>
        <taxon>Bacteria</taxon>
        <taxon>Pseudomonadati</taxon>
        <taxon>Pseudomonadota</taxon>
        <taxon>Gammaproteobacteria</taxon>
        <taxon>Pseudomonadales</taxon>
        <taxon>Marinobacteraceae</taxon>
        <taxon>Marinobacter</taxon>
    </lineage>
</organism>
<sequence>MDNNKLYNALLKTQERHRAERAAHADSSEAGSGSDTDVQEDVANDANPDLNYRRRESFGEPTRAERPFPESESGTNWTLVEERKAQYSPSVYDSSVSLDLINNPRPWSLDDLRERKIIYPGMANKAILDAFREVRIKLRDRAGAVNFSVMVSSLGRKDNSVLTAFNLAATFAMDAQSSALLVDCNPWDSDLDHLVSSPVNLGVTDFVADNSLKVKDIIYPSGLDRLSVVPAGTRSASAVELFSAVRMRDLMGELKSRYPDRFLIINAPPLKASTEANILIRYANQLVLSVPFGEVTPDDIVSSVETLGSEKFSGLIFQQ</sequence>
<dbReference type="InterPro" id="IPR027417">
    <property type="entry name" value="P-loop_NTPase"/>
</dbReference>
<feature type="compositionally biased region" description="Basic and acidic residues" evidence="1">
    <location>
        <begin position="51"/>
        <end position="69"/>
    </location>
</feature>
<protein>
    <recommendedName>
        <fullName evidence="4">Polysaccharide biosynthesis protein</fullName>
    </recommendedName>
</protein>
<evidence type="ECO:0000313" key="3">
    <source>
        <dbReference type="Proteomes" id="UP000601597"/>
    </source>
</evidence>
<name>A0ABQ3B9L8_9GAMM</name>
<comment type="caution">
    <text evidence="2">The sequence shown here is derived from an EMBL/GenBank/DDBJ whole genome shotgun (WGS) entry which is preliminary data.</text>
</comment>
<dbReference type="EMBL" id="BMXV01000007">
    <property type="protein sequence ID" value="GGY80063.1"/>
    <property type="molecule type" value="Genomic_DNA"/>
</dbReference>
<proteinExistence type="predicted"/>
<dbReference type="InterPro" id="IPR050445">
    <property type="entry name" value="Bact_polysacc_biosynth/exp"/>
</dbReference>
<dbReference type="RefSeq" id="WP_189577528.1">
    <property type="nucleotide sequence ID" value="NZ_BMXV01000007.1"/>
</dbReference>
<feature type="compositionally biased region" description="Basic and acidic residues" evidence="1">
    <location>
        <begin position="13"/>
        <end position="27"/>
    </location>
</feature>
<evidence type="ECO:0008006" key="4">
    <source>
        <dbReference type="Google" id="ProtNLM"/>
    </source>
</evidence>
<dbReference type="SUPFAM" id="SSF52540">
    <property type="entry name" value="P-loop containing nucleoside triphosphate hydrolases"/>
    <property type="match status" value="1"/>
</dbReference>
<dbReference type="PANTHER" id="PTHR32309">
    <property type="entry name" value="TYROSINE-PROTEIN KINASE"/>
    <property type="match status" value="1"/>
</dbReference>
<evidence type="ECO:0000256" key="1">
    <source>
        <dbReference type="SAM" id="MobiDB-lite"/>
    </source>
</evidence>
<keyword evidence="3" id="KW-1185">Reference proteome</keyword>
<dbReference type="PANTHER" id="PTHR32309:SF13">
    <property type="entry name" value="FERRIC ENTEROBACTIN TRANSPORT PROTEIN FEPE"/>
    <property type="match status" value="1"/>
</dbReference>
<dbReference type="Proteomes" id="UP000601597">
    <property type="component" value="Unassembled WGS sequence"/>
</dbReference>
<reference evidence="3" key="1">
    <citation type="journal article" date="2019" name="Int. J. Syst. Evol. Microbiol.">
        <title>The Global Catalogue of Microorganisms (GCM) 10K type strain sequencing project: providing services to taxonomists for standard genome sequencing and annotation.</title>
        <authorList>
            <consortium name="The Broad Institute Genomics Platform"/>
            <consortium name="The Broad Institute Genome Sequencing Center for Infectious Disease"/>
            <person name="Wu L."/>
            <person name="Ma J."/>
        </authorList>
    </citation>
    <scope>NUCLEOTIDE SEQUENCE [LARGE SCALE GENOMIC DNA]</scope>
    <source>
        <strain evidence="3">KCTC 22280</strain>
    </source>
</reference>
<dbReference type="Gene3D" id="3.40.50.300">
    <property type="entry name" value="P-loop containing nucleotide triphosphate hydrolases"/>
    <property type="match status" value="1"/>
</dbReference>
<feature type="region of interest" description="Disordered" evidence="1">
    <location>
        <begin position="1"/>
        <end position="77"/>
    </location>
</feature>
<evidence type="ECO:0000313" key="2">
    <source>
        <dbReference type="EMBL" id="GGY80063.1"/>
    </source>
</evidence>
<gene>
    <name evidence="2" type="ORF">GCM10007071_29230</name>
</gene>
<accession>A0ABQ3B9L8</accession>